<dbReference type="PANTHER" id="PTHR30432">
    <property type="entry name" value="TRANSCRIPTIONAL REGULATOR MODE"/>
    <property type="match status" value="1"/>
</dbReference>
<dbReference type="Pfam" id="PF03459">
    <property type="entry name" value="TOBE"/>
    <property type="match status" value="2"/>
</dbReference>
<dbReference type="PROSITE" id="PS51866">
    <property type="entry name" value="MOP"/>
    <property type="match status" value="2"/>
</dbReference>
<evidence type="ECO:0000256" key="2">
    <source>
        <dbReference type="PROSITE-ProRule" id="PRU01213"/>
    </source>
</evidence>
<gene>
    <name evidence="4" type="ORF">Metal_1211</name>
</gene>
<dbReference type="Gene3D" id="2.40.50.100">
    <property type="match status" value="2"/>
</dbReference>
<dbReference type="InterPro" id="IPR004606">
    <property type="entry name" value="Mop_domain"/>
</dbReference>
<dbReference type="STRING" id="686340.Metal_1211"/>
<dbReference type="EMBL" id="CM001475">
    <property type="protein sequence ID" value="EIC29020.1"/>
    <property type="molecule type" value="Genomic_DNA"/>
</dbReference>
<keyword evidence="5" id="KW-1185">Reference proteome</keyword>
<dbReference type="NCBIfam" id="TIGR00638">
    <property type="entry name" value="Mop"/>
    <property type="match status" value="2"/>
</dbReference>
<organism evidence="4 5">
    <name type="scientific">Methylomicrobium album BG8</name>
    <dbReference type="NCBI Taxonomy" id="686340"/>
    <lineage>
        <taxon>Bacteria</taxon>
        <taxon>Pseudomonadati</taxon>
        <taxon>Pseudomonadota</taxon>
        <taxon>Gammaproteobacteria</taxon>
        <taxon>Methylococcales</taxon>
        <taxon>Methylococcaceae</taxon>
        <taxon>Methylomicrobium</taxon>
    </lineage>
</organism>
<dbReference type="HOGENOM" id="CLU_118993_0_1_6"/>
<feature type="domain" description="Mop" evidence="3">
    <location>
        <begin position="2"/>
        <end position="68"/>
    </location>
</feature>
<dbReference type="eggNOG" id="COG3585">
    <property type="taxonomic scope" value="Bacteria"/>
</dbReference>
<dbReference type="InterPro" id="IPR051815">
    <property type="entry name" value="Molybdate_resp_trans_reg"/>
</dbReference>
<dbReference type="PANTHER" id="PTHR30432:SF1">
    <property type="entry name" value="DNA-BINDING TRANSCRIPTIONAL DUAL REGULATOR MODE"/>
    <property type="match status" value="1"/>
</dbReference>
<dbReference type="InterPro" id="IPR005116">
    <property type="entry name" value="Transp-assoc_OB_typ1"/>
</dbReference>
<evidence type="ECO:0000259" key="3">
    <source>
        <dbReference type="PROSITE" id="PS51866"/>
    </source>
</evidence>
<protein>
    <submittedName>
        <fullName evidence="4">Molybdenum-pterin binding domain protein</fullName>
    </submittedName>
</protein>
<dbReference type="Proteomes" id="UP000005090">
    <property type="component" value="Chromosome"/>
</dbReference>
<dbReference type="AlphaFoldDB" id="H8GIJ3"/>
<evidence type="ECO:0000256" key="1">
    <source>
        <dbReference type="ARBA" id="ARBA00022505"/>
    </source>
</evidence>
<evidence type="ECO:0000313" key="5">
    <source>
        <dbReference type="Proteomes" id="UP000005090"/>
    </source>
</evidence>
<dbReference type="InterPro" id="IPR008995">
    <property type="entry name" value="Mo/tungstate-bd_C_term_dom"/>
</dbReference>
<dbReference type="GO" id="GO:0015689">
    <property type="term" value="P:molybdate ion transport"/>
    <property type="evidence" value="ECO:0007669"/>
    <property type="project" value="InterPro"/>
</dbReference>
<keyword evidence="1 2" id="KW-0500">Molybdenum</keyword>
<feature type="domain" description="Mop" evidence="3">
    <location>
        <begin position="74"/>
        <end position="140"/>
    </location>
</feature>
<dbReference type="RefSeq" id="WP_005370578.1">
    <property type="nucleotide sequence ID" value="NZ_CM001475.1"/>
</dbReference>
<dbReference type="SUPFAM" id="SSF50331">
    <property type="entry name" value="MOP-like"/>
    <property type="match status" value="2"/>
</dbReference>
<proteinExistence type="predicted"/>
<name>H8GIJ3_METAL</name>
<sequence>MKVSARNQFKGVVSEVRPGSVYTEVLVRLQGGDTLVATVTKESAESLAIQAGKEVIAMIKAPHVIIVTDFGGYRISARNQLQGTVTQVKLGAINSEVDIELKGGETVAATVTNESVEALDLRQGQPVTAVFKAGSVILAVAG</sequence>
<evidence type="ECO:0000313" key="4">
    <source>
        <dbReference type="EMBL" id="EIC29020.1"/>
    </source>
</evidence>
<reference evidence="4 5" key="1">
    <citation type="journal article" date="2013" name="Genome Announc.">
        <title>Genome Sequence of the Obligate Gammaproteobacterial Methanotroph Methylomicrobium album Strain BG8.</title>
        <authorList>
            <person name="Kits K.D."/>
            <person name="Kalyuzhnaya M.G."/>
            <person name="Klotz M.G."/>
            <person name="Jetten M.S."/>
            <person name="Op den Camp H.J."/>
            <person name="Vuilleumier S."/>
            <person name="Bringel F."/>
            <person name="Dispirito A.A."/>
            <person name="Murrell J.C."/>
            <person name="Bruce D."/>
            <person name="Cheng J.F."/>
            <person name="Copeland A."/>
            <person name="Goodwin L."/>
            <person name="Hauser L."/>
            <person name="Lajus A."/>
            <person name="Land M.L."/>
            <person name="Lapidus A."/>
            <person name="Lucas S."/>
            <person name="Medigue C."/>
            <person name="Pitluck S."/>
            <person name="Woyke T."/>
            <person name="Zeytun A."/>
            <person name="Stein L.Y."/>
        </authorList>
    </citation>
    <scope>NUCLEOTIDE SEQUENCE [LARGE SCALE GENOMIC DNA]</scope>
    <source>
        <strain evidence="4 5">BG8</strain>
    </source>
</reference>
<accession>H8GIJ3</accession>